<feature type="compositionally biased region" description="Polar residues" evidence="5">
    <location>
        <begin position="65"/>
        <end position="78"/>
    </location>
</feature>
<gene>
    <name evidence="6" type="ORF">Naga_100145g12</name>
</gene>
<evidence type="ECO:0000256" key="4">
    <source>
        <dbReference type="ARBA" id="ARBA00023242"/>
    </source>
</evidence>
<feature type="region of interest" description="Disordered" evidence="5">
    <location>
        <begin position="1"/>
        <end position="44"/>
    </location>
</feature>
<dbReference type="GO" id="GO:0000124">
    <property type="term" value="C:SAGA complex"/>
    <property type="evidence" value="ECO:0007669"/>
    <property type="project" value="UniProtKB-ARBA"/>
</dbReference>
<dbReference type="PANTHER" id="PTHR21277">
    <property type="entry name" value="TRANSCRIPTIONAL ADAPTER 1"/>
    <property type="match status" value="1"/>
</dbReference>
<dbReference type="OrthoDB" id="10264870at2759"/>
<feature type="compositionally biased region" description="Pro residues" evidence="5">
    <location>
        <begin position="483"/>
        <end position="503"/>
    </location>
</feature>
<evidence type="ECO:0000256" key="3">
    <source>
        <dbReference type="ARBA" id="ARBA00023163"/>
    </source>
</evidence>
<feature type="compositionally biased region" description="Low complexity" evidence="5">
    <location>
        <begin position="809"/>
        <end position="819"/>
    </location>
</feature>
<feature type="compositionally biased region" description="Low complexity" evidence="5">
    <location>
        <begin position="291"/>
        <end position="314"/>
    </location>
</feature>
<dbReference type="GO" id="GO:0006357">
    <property type="term" value="P:regulation of transcription by RNA polymerase II"/>
    <property type="evidence" value="ECO:0007669"/>
    <property type="project" value="TreeGrafter"/>
</dbReference>
<feature type="region of interest" description="Disordered" evidence="5">
    <location>
        <begin position="57"/>
        <end position="79"/>
    </location>
</feature>
<feature type="region of interest" description="Disordered" evidence="5">
    <location>
        <begin position="749"/>
        <end position="773"/>
    </location>
</feature>
<evidence type="ECO:0000256" key="2">
    <source>
        <dbReference type="ARBA" id="ARBA00023015"/>
    </source>
</evidence>
<proteinExistence type="predicted"/>
<keyword evidence="7" id="KW-1185">Reference proteome</keyword>
<sequence>MDFSGDGASGCHAPTSRQPPEGYDWERRGPRSSPTRDHSPGLRRDLTGLKIAVFEKISRRHQRRTSGNEGSGSAQQTGPPVARLWALYRKSLRLFLIGELTKPELDAVVIYSLGDENVHVHNDLIRGVVQNVSIQESERHPGQASGVPTSRFCGISKKVVRREIGGYGNSVHGREGNEHRKRAGDVAGDDRVEPSEGEDGEDSDTEQSQALLRAFERELGAKSALWDVWGPMRQASHRRAVAEARACRAEIEFRRVKSRMDPAMDLAPSLSCPLLSPASFPMRSPAAFSGLLGSSPSSAPSTSTSPASSSSLTANRSPAHEITSRAHAPDQTPSSLRAPSSSQRAEPSVAGEAVGSTDGARNGEVAPVPREGTPGAREASGPDGAPVAGVGPWEREKSAVCDLARAPEWTRRTLAGPSEDQPPTAALAGADVREETSTEPATRGTGQDAPHPEAGPSPAEPSSHAGASLRLSVEAPVLGGTIPPVPSPPAHKEVPQPPPPPTSLPNKGLAGAQVRETALSIELSIHVDAMGPPAEGEGLQRGDRRGQGPGMPGVLTPTSALGDAASSSKIEASEKPDLTPAAPTPLPEVSDKSSLGNCAAAGPQNEQHSHQTTAATTGARAALPSSRAMVNNREIAEAVGSTHLPLIADACMPHPLLIHHILRTAGKPSVSTAPFTGTLAWTGWPGGRRFGTVKRARKKTQYTGPLAVSLEAVEGLEAGAENFVRRLLSRSVQTANLRLEGSEAEENGLVPLSSKHNGSHGNKEAAINNSEPPGRALSPVVAAPGADGVPVGVLEEGEGRMAAVRVAASPSASSGCSRSGKGGMEQHEERLAAAHPSKPPADDVKGSPEHENGVVDVANLGWGKKTATIIDATTLLQALRVPSQDPRDPLGRTFPSDTMLQELAASSSWST</sequence>
<dbReference type="GO" id="GO:0005634">
    <property type="term" value="C:nucleus"/>
    <property type="evidence" value="ECO:0007669"/>
    <property type="project" value="UniProtKB-SubCell"/>
</dbReference>
<evidence type="ECO:0000313" key="7">
    <source>
        <dbReference type="Proteomes" id="UP000019335"/>
    </source>
</evidence>
<keyword evidence="3" id="KW-0804">Transcription</keyword>
<dbReference type="Proteomes" id="UP000019335">
    <property type="component" value="Chromosome 9"/>
</dbReference>
<feature type="compositionally biased region" description="Basic and acidic residues" evidence="5">
    <location>
        <begin position="318"/>
        <end position="328"/>
    </location>
</feature>
<reference evidence="6 7" key="1">
    <citation type="journal article" date="2014" name="Mol. Plant">
        <title>Chromosome Scale Genome Assembly and Transcriptome Profiling of Nannochloropsis gaditana in Nitrogen Depletion.</title>
        <authorList>
            <person name="Corteggiani Carpinelli E."/>
            <person name="Telatin A."/>
            <person name="Vitulo N."/>
            <person name="Forcato C."/>
            <person name="D'Angelo M."/>
            <person name="Schiavon R."/>
            <person name="Vezzi A."/>
            <person name="Giacometti G.M."/>
            <person name="Morosinotto T."/>
            <person name="Valle G."/>
        </authorList>
    </citation>
    <scope>NUCLEOTIDE SEQUENCE [LARGE SCALE GENOMIC DNA]</scope>
    <source>
        <strain evidence="6 7">B-31</strain>
    </source>
</reference>
<dbReference type="PANTHER" id="PTHR21277:SF5">
    <property type="entry name" value="TRANSCRIPTIONAL ADAPTER 1"/>
    <property type="match status" value="1"/>
</dbReference>
<dbReference type="AlphaFoldDB" id="W7TGW4"/>
<evidence type="ECO:0000313" key="6">
    <source>
        <dbReference type="EMBL" id="EWM26265.1"/>
    </source>
</evidence>
<feature type="region of interest" description="Disordered" evidence="5">
    <location>
        <begin position="809"/>
        <end position="850"/>
    </location>
</feature>
<dbReference type="GO" id="GO:0003713">
    <property type="term" value="F:transcription coactivator activity"/>
    <property type="evidence" value="ECO:0007669"/>
    <property type="project" value="TreeGrafter"/>
</dbReference>
<feature type="region of interest" description="Disordered" evidence="5">
    <location>
        <begin position="291"/>
        <end position="511"/>
    </location>
</feature>
<feature type="compositionally biased region" description="Low complexity" evidence="5">
    <location>
        <begin position="612"/>
        <end position="622"/>
    </location>
</feature>
<comment type="caution">
    <text evidence="6">The sequence shown here is derived from an EMBL/GenBank/DDBJ whole genome shotgun (WGS) entry which is preliminary data.</text>
</comment>
<feature type="compositionally biased region" description="Polar residues" evidence="5">
    <location>
        <begin position="331"/>
        <end position="345"/>
    </location>
</feature>
<dbReference type="Pfam" id="PF12767">
    <property type="entry name" value="SAGA-Tad1"/>
    <property type="match status" value="1"/>
</dbReference>
<feature type="compositionally biased region" description="Low complexity" evidence="5">
    <location>
        <begin position="381"/>
        <end position="392"/>
    </location>
</feature>
<keyword evidence="2" id="KW-0805">Transcription regulation</keyword>
<protein>
    <submittedName>
        <fullName evidence="6">Uncharacterized protein</fullName>
    </submittedName>
</protein>
<dbReference type="EMBL" id="AZIL01000697">
    <property type="protein sequence ID" value="EWM26265.1"/>
    <property type="molecule type" value="Genomic_DNA"/>
</dbReference>
<feature type="region of interest" description="Disordered" evidence="5">
    <location>
        <begin position="166"/>
        <end position="206"/>
    </location>
</feature>
<feature type="compositionally biased region" description="Basic and acidic residues" evidence="5">
    <location>
        <begin position="840"/>
        <end position="850"/>
    </location>
</feature>
<evidence type="ECO:0000256" key="5">
    <source>
        <dbReference type="SAM" id="MobiDB-lite"/>
    </source>
</evidence>
<dbReference type="InterPro" id="IPR024738">
    <property type="entry name" value="Hfi1/Tada1"/>
</dbReference>
<name>W7TGW4_9STRA</name>
<feature type="region of interest" description="Disordered" evidence="5">
    <location>
        <begin position="528"/>
        <end position="625"/>
    </location>
</feature>
<feature type="compositionally biased region" description="Acidic residues" evidence="5">
    <location>
        <begin position="195"/>
        <end position="205"/>
    </location>
</feature>
<feature type="compositionally biased region" description="Basic and acidic residues" evidence="5">
    <location>
        <begin position="24"/>
        <end position="44"/>
    </location>
</feature>
<organism evidence="6 7">
    <name type="scientific">Nannochloropsis gaditana</name>
    <dbReference type="NCBI Taxonomy" id="72520"/>
    <lineage>
        <taxon>Eukaryota</taxon>
        <taxon>Sar</taxon>
        <taxon>Stramenopiles</taxon>
        <taxon>Ochrophyta</taxon>
        <taxon>Eustigmatophyceae</taxon>
        <taxon>Eustigmatales</taxon>
        <taxon>Monodopsidaceae</taxon>
        <taxon>Nannochloropsis</taxon>
    </lineage>
</organism>
<evidence type="ECO:0000256" key="1">
    <source>
        <dbReference type="ARBA" id="ARBA00004123"/>
    </source>
</evidence>
<comment type="subcellular location">
    <subcellularLocation>
        <location evidence="1">Nucleus</location>
    </subcellularLocation>
</comment>
<keyword evidence="4" id="KW-0539">Nucleus</keyword>
<accession>W7TGW4</accession>